<dbReference type="PANTHER" id="PTHR43445:SF1">
    <property type="entry name" value="PGA SYNTHASE CAPB"/>
    <property type="match status" value="1"/>
</dbReference>
<dbReference type="GO" id="GO:0016881">
    <property type="term" value="F:acid-amino acid ligase activity"/>
    <property type="evidence" value="ECO:0007669"/>
    <property type="project" value="InterPro"/>
</dbReference>
<evidence type="ECO:0000259" key="2">
    <source>
        <dbReference type="Pfam" id="PF08245"/>
    </source>
</evidence>
<evidence type="ECO:0000313" key="4">
    <source>
        <dbReference type="Proteomes" id="UP000257323"/>
    </source>
</evidence>
<evidence type="ECO:0000256" key="1">
    <source>
        <dbReference type="SAM" id="Phobius"/>
    </source>
</evidence>
<dbReference type="InterPro" id="IPR013221">
    <property type="entry name" value="Mur_ligase_cen"/>
</dbReference>
<comment type="caution">
    <text evidence="3">The sequence shown here is derived from an EMBL/GenBank/DDBJ whole genome shotgun (WGS) entry which is preliminary data.</text>
</comment>
<dbReference type="Gene3D" id="3.40.1190.10">
    <property type="entry name" value="Mur-like, catalytic domain"/>
    <property type="match status" value="1"/>
</dbReference>
<dbReference type="InterPro" id="IPR008337">
    <property type="entry name" value="Capsule_biosynth_CapB"/>
</dbReference>
<dbReference type="NCBIfam" id="TIGR04012">
    <property type="entry name" value="poly_gGlu_PgsB"/>
    <property type="match status" value="1"/>
</dbReference>
<reference evidence="3 4" key="1">
    <citation type="submission" date="2018-08" db="EMBL/GenBank/DDBJ databases">
        <title>Genome analysis of the thermophilic bacterium of the candidate phylum Aminicenantes from deep subsurface aquifer revealed its physiology and ecological role.</title>
        <authorList>
            <person name="Kadnikov V.V."/>
            <person name="Mardanov A.V."/>
            <person name="Beletsky A.V."/>
            <person name="Karnachuk O.V."/>
            <person name="Ravin N.V."/>
        </authorList>
    </citation>
    <scope>NUCLEOTIDE SEQUENCE [LARGE SCALE GENOMIC DNA]</scope>
    <source>
        <strain evidence="3">BY38</strain>
    </source>
</reference>
<keyword evidence="1" id="KW-0812">Transmembrane</keyword>
<keyword evidence="1" id="KW-0472">Membrane</keyword>
<sequence>MLHQAGLIAPFSLLILIIYLSVEAVHFRRRLKKIPVRIAVGGIRGKSSITRLIAWGLRQAGLKVMAKTTGSRPVLIYPDGHEQEISRRGRPTILEQKKLVEVAAAAESDFLVSEMMSIQPECLGAEGRHLLRPQVLVLSNFRPDHTEFLGRHREEVARALLEAVPAGTIVFIPEEEFQPWMGNLAREKGFELMAVRSSIESARLTEILPYPEFEPNARLALAVLQHFGLSAERVQDGWSGLNPDLGRPRVWRVRVSGKHHFHLVSLFAANDPESSLLAMELITRRLGWQEARKIGLLSLRADRGDRSRQWVEFLQSGAADFLESLILIGPGARAVGRKLRNWSRKTGRPLLILPEREPEKGLEEIKKLVADCQKRLPGAEERCLVFGLGNIGGFGRKLIEYLERTADAVRI</sequence>
<feature type="transmembrane region" description="Helical" evidence="1">
    <location>
        <begin position="6"/>
        <end position="27"/>
    </location>
</feature>
<dbReference type="Proteomes" id="UP000257323">
    <property type="component" value="Unassembled WGS sequence"/>
</dbReference>
<dbReference type="Pfam" id="PF08245">
    <property type="entry name" value="Mur_ligase_M"/>
    <property type="match status" value="1"/>
</dbReference>
<dbReference type="PRINTS" id="PR01758">
    <property type="entry name" value="CAPSULEPROTB"/>
</dbReference>
<dbReference type="GO" id="GO:0005524">
    <property type="term" value="F:ATP binding"/>
    <property type="evidence" value="ECO:0007669"/>
    <property type="project" value="InterPro"/>
</dbReference>
<dbReference type="GO" id="GO:0045227">
    <property type="term" value="P:capsule polysaccharide biosynthetic process"/>
    <property type="evidence" value="ECO:0007669"/>
    <property type="project" value="InterPro"/>
</dbReference>
<protein>
    <submittedName>
        <fullName evidence="3">Poly-gamma-glutamate synthase subunit PgsB/CapB</fullName>
    </submittedName>
</protein>
<organism evidence="3 4">
    <name type="scientific">Candidatus Saccharicenans subterraneus</name>
    <dbReference type="NCBI Taxonomy" id="2508984"/>
    <lineage>
        <taxon>Bacteria</taxon>
        <taxon>Candidatus Aminicenantota</taxon>
        <taxon>Candidatus Aminicenantia</taxon>
        <taxon>Candidatus Aminicenantales</taxon>
        <taxon>Candidatus Saccharicenantaceae</taxon>
        <taxon>Candidatus Saccharicenans</taxon>
    </lineage>
</organism>
<gene>
    <name evidence="3" type="ORF">OP8BY_1630</name>
</gene>
<proteinExistence type="predicted"/>
<name>A0A3E2BP71_9BACT</name>
<feature type="domain" description="Mur ligase central" evidence="2">
    <location>
        <begin position="40"/>
        <end position="172"/>
    </location>
</feature>
<dbReference type="AlphaFoldDB" id="A0A3E2BP71"/>
<evidence type="ECO:0000313" key="3">
    <source>
        <dbReference type="EMBL" id="RFT16452.1"/>
    </source>
</evidence>
<dbReference type="EMBL" id="QUAH01000003">
    <property type="protein sequence ID" value="RFT16452.1"/>
    <property type="molecule type" value="Genomic_DNA"/>
</dbReference>
<dbReference type="SUPFAM" id="SSF53623">
    <property type="entry name" value="MurD-like peptide ligases, catalytic domain"/>
    <property type="match status" value="1"/>
</dbReference>
<keyword evidence="1" id="KW-1133">Transmembrane helix</keyword>
<dbReference type="GO" id="GO:0016020">
    <property type="term" value="C:membrane"/>
    <property type="evidence" value="ECO:0007669"/>
    <property type="project" value="InterPro"/>
</dbReference>
<dbReference type="InterPro" id="IPR036565">
    <property type="entry name" value="Mur-like_cat_sf"/>
</dbReference>
<accession>A0A3E2BP71</accession>
<dbReference type="InterPro" id="IPR050061">
    <property type="entry name" value="MurCDEF_pg_biosynth"/>
</dbReference>
<dbReference type="PANTHER" id="PTHR43445">
    <property type="entry name" value="UDP-N-ACETYLMURAMATE--L-ALANINE LIGASE-RELATED"/>
    <property type="match status" value="1"/>
</dbReference>